<gene>
    <name evidence="10" type="ORF">CHC_T00007321001</name>
</gene>
<dbReference type="GO" id="GO:0006656">
    <property type="term" value="P:phosphatidylcholine biosynthetic process"/>
    <property type="evidence" value="ECO:0007669"/>
    <property type="project" value="UniProtKB-UniPathway"/>
</dbReference>
<keyword evidence="4" id="KW-1133">Transmembrane helix</keyword>
<evidence type="ECO:0008006" key="12">
    <source>
        <dbReference type="Google" id="ProtNLM"/>
    </source>
</evidence>
<evidence type="ECO:0000256" key="8">
    <source>
        <dbReference type="ARBA" id="ARBA00023264"/>
    </source>
</evidence>
<keyword evidence="3" id="KW-0812">Transmembrane</keyword>
<organism evidence="10 11">
    <name type="scientific">Chondrus crispus</name>
    <name type="common">Carrageen Irish moss</name>
    <name type="synonym">Polymorpha crispa</name>
    <dbReference type="NCBI Taxonomy" id="2769"/>
    <lineage>
        <taxon>Eukaryota</taxon>
        <taxon>Rhodophyta</taxon>
        <taxon>Florideophyceae</taxon>
        <taxon>Rhodymeniophycidae</taxon>
        <taxon>Gigartinales</taxon>
        <taxon>Gigartinaceae</taxon>
        <taxon>Chondrus</taxon>
    </lineage>
</organism>
<evidence type="ECO:0000256" key="3">
    <source>
        <dbReference type="ARBA" id="ARBA00022692"/>
    </source>
</evidence>
<evidence type="ECO:0000313" key="10">
    <source>
        <dbReference type="EMBL" id="CDF41096.1"/>
    </source>
</evidence>
<evidence type="ECO:0000256" key="4">
    <source>
        <dbReference type="ARBA" id="ARBA00022989"/>
    </source>
</evidence>
<keyword evidence="2" id="KW-0444">Lipid biosynthesis</keyword>
<dbReference type="KEGG" id="ccp:CHC_T00007321001"/>
<dbReference type="STRING" id="2769.R7QUE4"/>
<dbReference type="Proteomes" id="UP000012073">
    <property type="component" value="Unassembled WGS sequence"/>
</dbReference>
<dbReference type="InterPro" id="IPR052527">
    <property type="entry name" value="Metal_cation-efflux_comp"/>
</dbReference>
<evidence type="ECO:0000313" key="11">
    <source>
        <dbReference type="Proteomes" id="UP000012073"/>
    </source>
</evidence>
<reference evidence="11" key="1">
    <citation type="journal article" date="2013" name="Proc. Natl. Acad. Sci. U.S.A.">
        <title>Genome structure and metabolic features in the red seaweed Chondrus crispus shed light on evolution of the Archaeplastida.</title>
        <authorList>
            <person name="Collen J."/>
            <person name="Porcel B."/>
            <person name="Carre W."/>
            <person name="Ball S.G."/>
            <person name="Chaparro C."/>
            <person name="Tonon T."/>
            <person name="Barbeyron T."/>
            <person name="Michel G."/>
            <person name="Noel B."/>
            <person name="Valentin K."/>
            <person name="Elias M."/>
            <person name="Artiguenave F."/>
            <person name="Arun A."/>
            <person name="Aury J.M."/>
            <person name="Barbosa-Neto J.F."/>
            <person name="Bothwell J.H."/>
            <person name="Bouget F.Y."/>
            <person name="Brillet L."/>
            <person name="Cabello-Hurtado F."/>
            <person name="Capella-Gutierrez S."/>
            <person name="Charrier B."/>
            <person name="Cladiere L."/>
            <person name="Cock J.M."/>
            <person name="Coelho S.M."/>
            <person name="Colleoni C."/>
            <person name="Czjzek M."/>
            <person name="Da Silva C."/>
            <person name="Delage L."/>
            <person name="Denoeud F."/>
            <person name="Deschamps P."/>
            <person name="Dittami S.M."/>
            <person name="Gabaldon T."/>
            <person name="Gachon C.M."/>
            <person name="Groisillier A."/>
            <person name="Herve C."/>
            <person name="Jabbari K."/>
            <person name="Katinka M."/>
            <person name="Kloareg B."/>
            <person name="Kowalczyk N."/>
            <person name="Labadie K."/>
            <person name="Leblanc C."/>
            <person name="Lopez P.J."/>
            <person name="McLachlan D.H."/>
            <person name="Meslet-Cladiere L."/>
            <person name="Moustafa A."/>
            <person name="Nehr Z."/>
            <person name="Nyvall Collen P."/>
            <person name="Panaud O."/>
            <person name="Partensky F."/>
            <person name="Poulain J."/>
            <person name="Rensing S.A."/>
            <person name="Rousvoal S."/>
            <person name="Samson G."/>
            <person name="Symeonidi A."/>
            <person name="Weissenbach J."/>
            <person name="Zambounis A."/>
            <person name="Wincker P."/>
            <person name="Boyen C."/>
        </authorList>
    </citation>
    <scope>NUCLEOTIDE SEQUENCE [LARGE SCALE GENOMIC DNA]</scope>
    <source>
        <strain evidence="11">cv. Stackhouse</strain>
    </source>
</reference>
<name>R7QUE4_CHOCR</name>
<dbReference type="UniPathway" id="UPA00753"/>
<protein>
    <recommendedName>
        <fullName evidence="12">Protein-S-isoprenylcysteine O-methyltransferase</fullName>
    </recommendedName>
</protein>
<evidence type="ECO:0000256" key="1">
    <source>
        <dbReference type="ARBA" id="ARBA00004127"/>
    </source>
</evidence>
<dbReference type="OrthoDB" id="422086at2759"/>
<accession>R7QUE4</accession>
<dbReference type="GO" id="GO:0012505">
    <property type="term" value="C:endomembrane system"/>
    <property type="evidence" value="ECO:0007669"/>
    <property type="project" value="UniProtKB-SubCell"/>
</dbReference>
<proteinExistence type="predicted"/>
<dbReference type="Gramene" id="CDF41096">
    <property type="protein sequence ID" value="CDF41096"/>
    <property type="gene ID" value="CHC_T00007321001"/>
</dbReference>
<dbReference type="Gene3D" id="1.20.120.1630">
    <property type="match status" value="1"/>
</dbReference>
<comment type="subcellular location">
    <subcellularLocation>
        <location evidence="1">Endomembrane system</location>
        <topology evidence="1">Multi-pass membrane protein</topology>
    </subcellularLocation>
</comment>
<keyword evidence="7" id="KW-0594">Phospholipid biosynthesis</keyword>
<dbReference type="PANTHER" id="PTHR43847">
    <property type="entry name" value="BLL3993 PROTEIN"/>
    <property type="match status" value="1"/>
</dbReference>
<keyword evidence="6" id="KW-0472">Membrane</keyword>
<dbReference type="EMBL" id="HG002309">
    <property type="protein sequence ID" value="CDF41096.1"/>
    <property type="molecule type" value="Genomic_DNA"/>
</dbReference>
<dbReference type="GeneID" id="17319130"/>
<keyword evidence="11" id="KW-1185">Reference proteome</keyword>
<evidence type="ECO:0000256" key="7">
    <source>
        <dbReference type="ARBA" id="ARBA00023209"/>
    </source>
</evidence>
<dbReference type="InterPro" id="IPR007318">
    <property type="entry name" value="Phopholipid_MeTrfase"/>
</dbReference>
<sequence>MVLRSHHSNRTPTMASSAFILSTTPFLSGPRLRSGSFTSSARPLSLGVSPHSRRVRTTLRANAETDEKTPATDSSSASSPEERPNTTFEAPSFDTDVFSNFVDSAQSRIEDLQKQFSEVDSDELVENAKETSTGLIDNVLAGDWLNRGELYGGIQLVFVILLLRSPGGLDGLVSFLCGPLILFAGAFISGKSLWDLGRKQLSIWPAPVPNGDLKTNGLYEYVRHPMYSGLILASAGWSVSTGSPARLALTIAFAAFLAKKISVEEEYLLETYPEYSTYCDKVTNKILPGIY</sequence>
<dbReference type="Pfam" id="PF04191">
    <property type="entry name" value="PEMT"/>
    <property type="match status" value="1"/>
</dbReference>
<dbReference type="OMA" id="NFMAGEW"/>
<evidence type="ECO:0000256" key="2">
    <source>
        <dbReference type="ARBA" id="ARBA00022516"/>
    </source>
</evidence>
<evidence type="ECO:0000256" key="9">
    <source>
        <dbReference type="SAM" id="MobiDB-lite"/>
    </source>
</evidence>
<keyword evidence="5" id="KW-0443">Lipid metabolism</keyword>
<dbReference type="PANTHER" id="PTHR43847:SF1">
    <property type="entry name" value="BLL3993 PROTEIN"/>
    <property type="match status" value="1"/>
</dbReference>
<evidence type="ECO:0000256" key="5">
    <source>
        <dbReference type="ARBA" id="ARBA00023098"/>
    </source>
</evidence>
<feature type="region of interest" description="Disordered" evidence="9">
    <location>
        <begin position="31"/>
        <end position="92"/>
    </location>
</feature>
<dbReference type="AlphaFoldDB" id="R7QUE4"/>
<dbReference type="RefSeq" id="XP_005711390.1">
    <property type="nucleotide sequence ID" value="XM_005711333.1"/>
</dbReference>
<keyword evidence="8" id="KW-1208">Phospholipid metabolism</keyword>
<evidence type="ECO:0000256" key="6">
    <source>
        <dbReference type="ARBA" id="ARBA00023136"/>
    </source>
</evidence>